<comment type="caution">
    <text evidence="5">The sequence shown here is derived from an EMBL/GenBank/DDBJ whole genome shotgun (WGS) entry which is preliminary data.</text>
</comment>
<dbReference type="PIRSF" id="PIRSF038972">
    <property type="entry name" value="Trm12"/>
    <property type="match status" value="1"/>
</dbReference>
<sequence length="437" mass="48571">MASNANARARKSKAQNPISSAVRQWSYSLPPTFLEAIGIQQNAAEILVEQAPKRWVVYEPMVLLPSGSFTSVTWSALLSQLDEVTKGSLWDGIVREISKKSSETLTHLAANEGIPLRVSGPLEESGQGTDTSNSRGQGRQENIIRSPSGLHTLYGDFGPPAMASSEESAPAAPGAADFEQAFWVSTRQNGIYQTWAPRWTMFSRGNVKEKARLLGFHREARPCGGEAGMAHRTRTKEALRDAWAVDLYGGIGYFVFSYARLGMRVLCWEINPWSVEGLRRGAHGNGWSVKVVKGRDLQRPSSELVTGQERIVVFLEDNKEAERRTRELRACGTSLDILHVNCGLLPRSNDSWQSALRILGTDPQGWLHLHENVGTRDINGRRQEIQHFFDGWIEMEAEAEGNAMPPPTSSVEHVELVKTFAPDVWHCVFDVHIKSSR</sequence>
<dbReference type="InterPro" id="IPR030382">
    <property type="entry name" value="MeTrfase_TRM5/TYW2"/>
</dbReference>
<feature type="compositionally biased region" description="Polar residues" evidence="3">
    <location>
        <begin position="126"/>
        <end position="142"/>
    </location>
</feature>
<keyword evidence="2" id="KW-0808">Transferase</keyword>
<evidence type="ECO:0000256" key="2">
    <source>
        <dbReference type="PIRNR" id="PIRNR038972"/>
    </source>
</evidence>
<dbReference type="AlphaFoldDB" id="A0AA38RJT2"/>
<dbReference type="PANTHER" id="PTHR23245:SF25">
    <property type="entry name" value="TRNA WYBUTOSINE-SYNTHESIZING PROTEIN 2 HOMOLOG"/>
    <property type="match status" value="1"/>
</dbReference>
<dbReference type="InterPro" id="IPR026274">
    <property type="entry name" value="tRNA_wybutosine_synth_prot_2"/>
</dbReference>
<comment type="function">
    <text evidence="2">S-adenosyl-L-methionine-dependent transferase that acts as a component of the wybutosine biosynthesis pathway. Wybutosine is a hyper modified guanosine with a tricyclic base found at the 3'-position adjacent to the anticodon of eukaryotic phenylalanine tRNA. Catalyzes the transfer of the alpha-amino-alpha-carboxypropyl (acp) group from S-adenosyl-L-methionine to the C-7 position of 4-demethylwyosine (imG-14) to produce wybutosine-86.</text>
</comment>
<keyword evidence="2" id="KW-0819">tRNA processing</keyword>
<reference evidence="5" key="1">
    <citation type="submission" date="2022-07" db="EMBL/GenBank/DDBJ databases">
        <title>Fungi with potential for degradation of polypropylene.</title>
        <authorList>
            <person name="Gostincar C."/>
        </authorList>
    </citation>
    <scope>NUCLEOTIDE SEQUENCE</scope>
    <source>
        <strain evidence="5">EXF-13308</strain>
    </source>
</reference>
<evidence type="ECO:0000313" key="5">
    <source>
        <dbReference type="EMBL" id="KAJ9149997.1"/>
    </source>
</evidence>
<feature type="domain" description="SAM-dependent methyltransferase TRM5/TYW2-type" evidence="4">
    <location>
        <begin position="97"/>
        <end position="435"/>
    </location>
</feature>
<dbReference type="GO" id="GO:0102522">
    <property type="term" value="F:tRNA 4-demethylwyosine alpha-amino-alpha-carboxypropyltransferase activity"/>
    <property type="evidence" value="ECO:0007669"/>
    <property type="project" value="UniProtKB-EC"/>
</dbReference>
<comment type="subcellular location">
    <subcellularLocation>
        <location evidence="2">Cytoplasm</location>
    </subcellularLocation>
</comment>
<evidence type="ECO:0000256" key="3">
    <source>
        <dbReference type="SAM" id="MobiDB-lite"/>
    </source>
</evidence>
<comment type="pathway">
    <text evidence="2">tRNA modification; wybutosine-tRNA(Phe) biosynthesis.</text>
</comment>
<accession>A0AA38RJT2</accession>
<dbReference type="InterPro" id="IPR029063">
    <property type="entry name" value="SAM-dependent_MTases_sf"/>
</dbReference>
<dbReference type="Gene3D" id="3.40.50.150">
    <property type="entry name" value="Vaccinia Virus protein VP39"/>
    <property type="match status" value="1"/>
</dbReference>
<protein>
    <recommendedName>
        <fullName evidence="2">tRNA wybutosine-synthesizing protein 2</fullName>
        <shortName evidence="2">tRNA-yW-synthesizing protein 2</shortName>
    </recommendedName>
    <alternativeName>
        <fullName evidence="2">tRNA(Phe) (4-demethylwyosine(37)-C(7)) aminocarboxypropyltransferase</fullName>
    </alternativeName>
</protein>
<dbReference type="GO" id="GO:0030488">
    <property type="term" value="P:tRNA methylation"/>
    <property type="evidence" value="ECO:0007669"/>
    <property type="project" value="TreeGrafter"/>
</dbReference>
<dbReference type="PROSITE" id="PS51684">
    <property type="entry name" value="SAM_MT_TRM5_TYW2"/>
    <property type="match status" value="1"/>
</dbReference>
<dbReference type="PANTHER" id="PTHR23245">
    <property type="entry name" value="TRNA METHYLTRANSFERASE"/>
    <property type="match status" value="1"/>
</dbReference>
<dbReference type="GO" id="GO:0008175">
    <property type="term" value="F:tRNA methyltransferase activity"/>
    <property type="evidence" value="ECO:0007669"/>
    <property type="project" value="TreeGrafter"/>
</dbReference>
<evidence type="ECO:0000313" key="6">
    <source>
        <dbReference type="Proteomes" id="UP001174694"/>
    </source>
</evidence>
<dbReference type="SUPFAM" id="SSF53335">
    <property type="entry name" value="S-adenosyl-L-methionine-dependent methyltransferases"/>
    <property type="match status" value="1"/>
</dbReference>
<comment type="similarity">
    <text evidence="2">Belongs to the class I-like SAM-binding methyltransferase superfamily. TRM5/TYW2 family.</text>
</comment>
<keyword evidence="2" id="KW-0949">S-adenosyl-L-methionine</keyword>
<gene>
    <name evidence="5" type="ORF">NKR23_g4008</name>
</gene>
<dbReference type="GO" id="GO:0008757">
    <property type="term" value="F:S-adenosylmethionine-dependent methyltransferase activity"/>
    <property type="evidence" value="ECO:0007669"/>
    <property type="project" value="InterPro"/>
</dbReference>
<comment type="catalytic activity">
    <reaction evidence="1">
        <text>4-demethylwyosine(37) in tRNA(Phe) + S-adenosyl-L-methionine = 4-demethyl-7-[(3S)-3-amino-3-carboxypropyl]wyosine(37) in tRNA(Phe) + S-methyl-5'-thioadenosine + H(+)</text>
        <dbReference type="Rhea" id="RHEA:36355"/>
        <dbReference type="Rhea" id="RHEA-COMP:10164"/>
        <dbReference type="Rhea" id="RHEA-COMP:10378"/>
        <dbReference type="ChEBI" id="CHEBI:15378"/>
        <dbReference type="ChEBI" id="CHEBI:17509"/>
        <dbReference type="ChEBI" id="CHEBI:59789"/>
        <dbReference type="ChEBI" id="CHEBI:64315"/>
        <dbReference type="ChEBI" id="CHEBI:73550"/>
        <dbReference type="EC" id="2.5.1.114"/>
    </reaction>
</comment>
<proteinExistence type="inferred from homology"/>
<evidence type="ECO:0000256" key="1">
    <source>
        <dbReference type="ARBA" id="ARBA00049400"/>
    </source>
</evidence>
<keyword evidence="2" id="KW-0963">Cytoplasm</keyword>
<dbReference type="GO" id="GO:0031591">
    <property type="term" value="P:wybutosine biosynthetic process"/>
    <property type="evidence" value="ECO:0007669"/>
    <property type="project" value="InterPro"/>
</dbReference>
<feature type="region of interest" description="Disordered" evidence="3">
    <location>
        <begin position="116"/>
        <end position="142"/>
    </location>
</feature>
<dbReference type="EMBL" id="JANBVO010000009">
    <property type="protein sequence ID" value="KAJ9149997.1"/>
    <property type="molecule type" value="Genomic_DNA"/>
</dbReference>
<name>A0AA38RJT2_9PEZI</name>
<keyword evidence="6" id="KW-1185">Reference proteome</keyword>
<evidence type="ECO:0000259" key="4">
    <source>
        <dbReference type="PROSITE" id="PS51684"/>
    </source>
</evidence>
<organism evidence="5 6">
    <name type="scientific">Pleurostoma richardsiae</name>
    <dbReference type="NCBI Taxonomy" id="41990"/>
    <lineage>
        <taxon>Eukaryota</taxon>
        <taxon>Fungi</taxon>
        <taxon>Dikarya</taxon>
        <taxon>Ascomycota</taxon>
        <taxon>Pezizomycotina</taxon>
        <taxon>Sordariomycetes</taxon>
        <taxon>Sordariomycetidae</taxon>
        <taxon>Calosphaeriales</taxon>
        <taxon>Pleurostomataceae</taxon>
        <taxon>Pleurostoma</taxon>
    </lineage>
</organism>
<dbReference type="Proteomes" id="UP001174694">
    <property type="component" value="Unassembled WGS sequence"/>
</dbReference>
<dbReference type="GO" id="GO:0005737">
    <property type="term" value="C:cytoplasm"/>
    <property type="evidence" value="ECO:0007669"/>
    <property type="project" value="UniProtKB-SubCell"/>
</dbReference>